<dbReference type="Pfam" id="PF11294">
    <property type="entry name" value="DUF3095"/>
    <property type="match status" value="1"/>
</dbReference>
<feature type="region of interest" description="Disordered" evidence="1">
    <location>
        <begin position="1"/>
        <end position="21"/>
    </location>
</feature>
<organism evidence="2 3">
    <name type="scientific">Methylobacterium oryzihabitans</name>
    <dbReference type="NCBI Taxonomy" id="2499852"/>
    <lineage>
        <taxon>Bacteria</taxon>
        <taxon>Pseudomonadati</taxon>
        <taxon>Pseudomonadota</taxon>
        <taxon>Alphaproteobacteria</taxon>
        <taxon>Hyphomicrobiales</taxon>
        <taxon>Methylobacteriaceae</taxon>
        <taxon>Methylobacterium</taxon>
    </lineage>
</organism>
<gene>
    <name evidence="2" type="ORF">EOE48_05800</name>
</gene>
<keyword evidence="3" id="KW-1185">Reference proteome</keyword>
<reference evidence="2 3" key="1">
    <citation type="submission" date="2019-01" db="EMBL/GenBank/DDBJ databases">
        <authorList>
            <person name="Chen W.-M."/>
        </authorList>
    </citation>
    <scope>NUCLEOTIDE SEQUENCE [LARGE SCALE GENOMIC DNA]</scope>
    <source>
        <strain evidence="2 3">TER-1</strain>
    </source>
</reference>
<sequence>MEARPRTTGGAAAETPPAGPADAPAFRYADVVAVSDFQRVLDDAIYRPVPDSWSVAITDVVESGAAIAAGRYREVNFVGAATIASLRNALGGRDLPFTFGGDGAAALLAPEDEAAARVALSETATWAREAMGLRLRAALIPVAEIRAAGRDLRVARYAPSPDVAYAMVTGGGLAFAERALKAGRWEVAEAPAGARPDLSGLSCRFEPTRARRGIVLSIVAIGRDGADPAGLRGAIADILRLVAALPAMGRPLPEEGPMLAWPPAGVEAELGARPGRGPRAVRRLAVLGRGALMHLIFRFGLTVGGFVPGRYRREMTANADFQKYDDGLRMTIDCDPDTAGRIEDRLLRAERDGILDFGLHRQGSALVTCITPAPSASDHVHFIDGEGGGYARAAGVLKAKLATGL</sequence>
<dbReference type="RefSeq" id="WP_127727843.1">
    <property type="nucleotide sequence ID" value="NZ_SACP01000004.1"/>
</dbReference>
<dbReference type="AlphaFoldDB" id="A0A3S2VXS4"/>
<accession>A0A3S2VXS4</accession>
<comment type="caution">
    <text evidence="2">The sequence shown here is derived from an EMBL/GenBank/DDBJ whole genome shotgun (WGS) entry which is preliminary data.</text>
</comment>
<dbReference type="Proteomes" id="UP000286997">
    <property type="component" value="Unassembled WGS sequence"/>
</dbReference>
<evidence type="ECO:0000313" key="3">
    <source>
        <dbReference type="Proteomes" id="UP000286997"/>
    </source>
</evidence>
<name>A0A3S2VXS4_9HYPH</name>
<dbReference type="EMBL" id="SACP01000004">
    <property type="protein sequence ID" value="RVU20124.1"/>
    <property type="molecule type" value="Genomic_DNA"/>
</dbReference>
<evidence type="ECO:0000256" key="1">
    <source>
        <dbReference type="SAM" id="MobiDB-lite"/>
    </source>
</evidence>
<proteinExistence type="predicted"/>
<protein>
    <submittedName>
        <fullName evidence="2">DUF3095 domain-containing protein</fullName>
    </submittedName>
</protein>
<dbReference type="InterPro" id="IPR021445">
    <property type="entry name" value="DUF3095"/>
</dbReference>
<evidence type="ECO:0000313" key="2">
    <source>
        <dbReference type="EMBL" id="RVU20124.1"/>
    </source>
</evidence>
<dbReference type="OrthoDB" id="5342145at2"/>